<dbReference type="GO" id="GO:0004315">
    <property type="term" value="F:3-oxoacyl-[acyl-carrier-protein] synthase activity"/>
    <property type="evidence" value="ECO:0007669"/>
    <property type="project" value="InterPro"/>
</dbReference>
<keyword evidence="4" id="KW-0536">Nodulation</keyword>
<proteinExistence type="inferred from homology"/>
<dbReference type="PANTHER" id="PTHR11712">
    <property type="entry name" value="POLYKETIDE SYNTHASE-RELATED"/>
    <property type="match status" value="1"/>
</dbReference>
<dbReference type="UniPathway" id="UPA00094"/>
<dbReference type="Gene3D" id="3.40.47.10">
    <property type="match status" value="2"/>
</dbReference>
<evidence type="ECO:0000259" key="15">
    <source>
        <dbReference type="PROSITE" id="PS52004"/>
    </source>
</evidence>
<keyword evidence="6" id="KW-0997">Cell inner membrane</keyword>
<dbReference type="InterPro" id="IPR014031">
    <property type="entry name" value="Ketoacyl_synth_C"/>
</dbReference>
<keyword evidence="10" id="KW-0472">Membrane</keyword>
<evidence type="ECO:0000256" key="14">
    <source>
        <dbReference type="RuleBase" id="RU003694"/>
    </source>
</evidence>
<dbReference type="AlphaFoldDB" id="A0A370WYH8"/>
<dbReference type="InterPro" id="IPR014030">
    <property type="entry name" value="Ketoacyl_synth_N"/>
</dbReference>
<dbReference type="NCBIfam" id="NF005589">
    <property type="entry name" value="PRK07314.1"/>
    <property type="match status" value="1"/>
</dbReference>
<comment type="caution">
    <text evidence="16">The sequence shown here is derived from an EMBL/GenBank/DDBJ whole genome shotgun (WGS) entry which is preliminary data.</text>
</comment>
<feature type="domain" description="Ketosynthase family 3 (KS3)" evidence="15">
    <location>
        <begin position="1"/>
        <end position="402"/>
    </location>
</feature>
<evidence type="ECO:0000313" key="16">
    <source>
        <dbReference type="EMBL" id="RDS81224.1"/>
    </source>
</evidence>
<organism evidence="16 17">
    <name type="scientific">Dyella monticola</name>
    <dbReference type="NCBI Taxonomy" id="1927958"/>
    <lineage>
        <taxon>Bacteria</taxon>
        <taxon>Pseudomonadati</taxon>
        <taxon>Pseudomonadota</taxon>
        <taxon>Gammaproteobacteria</taxon>
        <taxon>Lysobacterales</taxon>
        <taxon>Rhodanobacteraceae</taxon>
        <taxon>Dyella</taxon>
    </lineage>
</organism>
<evidence type="ECO:0000256" key="5">
    <source>
        <dbReference type="ARBA" id="ARBA00022475"/>
    </source>
</evidence>
<dbReference type="InterPro" id="IPR018201">
    <property type="entry name" value="Ketoacyl_synth_AS"/>
</dbReference>
<dbReference type="RefSeq" id="WP_115495780.1">
    <property type="nucleotide sequence ID" value="NZ_QRBE01000006.1"/>
</dbReference>
<evidence type="ECO:0000256" key="8">
    <source>
        <dbReference type="ARBA" id="ARBA00022692"/>
    </source>
</evidence>
<comment type="function">
    <text evidence="11">Proposed to synthesize NOD factor fatty acyl chain. Involved in the synthesis of a highly unsaturated fatty acid moiety, which forms part of a lipo-oligosaccharide that is responsible for host specificity.</text>
</comment>
<evidence type="ECO:0000256" key="11">
    <source>
        <dbReference type="ARBA" id="ARBA00037576"/>
    </source>
</evidence>
<dbReference type="Pfam" id="PF02801">
    <property type="entry name" value="Ketoacyl-synt_C"/>
    <property type="match status" value="1"/>
</dbReference>
<evidence type="ECO:0000256" key="13">
    <source>
        <dbReference type="ARBA" id="ARBA00041756"/>
    </source>
</evidence>
<dbReference type="InterPro" id="IPR016039">
    <property type="entry name" value="Thiolase-like"/>
</dbReference>
<keyword evidence="9" id="KW-1133">Transmembrane helix</keyword>
<dbReference type="PROSITE" id="PS00606">
    <property type="entry name" value="KS3_1"/>
    <property type="match status" value="1"/>
</dbReference>
<keyword evidence="17" id="KW-1185">Reference proteome</keyword>
<keyword evidence="5" id="KW-1003">Cell membrane</keyword>
<gene>
    <name evidence="16" type="ORF">DWU98_11855</name>
</gene>
<reference evidence="16 17" key="1">
    <citation type="submission" date="2018-07" db="EMBL/GenBank/DDBJ databases">
        <title>Dyella monticola sp. nov. and Dyella psychrodurans sp. nov. isolated from monsoon evergreen broad-leaved forest soil of Dinghu Mountain, China.</title>
        <authorList>
            <person name="Gao Z."/>
            <person name="Qiu L."/>
        </authorList>
    </citation>
    <scope>NUCLEOTIDE SEQUENCE [LARGE SCALE GENOMIC DNA]</scope>
    <source>
        <strain evidence="16 17">4G-K06</strain>
    </source>
</reference>
<dbReference type="SMART" id="SM00825">
    <property type="entry name" value="PKS_KS"/>
    <property type="match status" value="1"/>
</dbReference>
<dbReference type="Proteomes" id="UP000254258">
    <property type="component" value="Unassembled WGS sequence"/>
</dbReference>
<evidence type="ECO:0000256" key="4">
    <source>
        <dbReference type="ARBA" id="ARBA00022458"/>
    </source>
</evidence>
<dbReference type="OrthoDB" id="9808669at2"/>
<evidence type="ECO:0000313" key="17">
    <source>
        <dbReference type="Proteomes" id="UP000254258"/>
    </source>
</evidence>
<dbReference type="PROSITE" id="PS52004">
    <property type="entry name" value="KS3_2"/>
    <property type="match status" value="1"/>
</dbReference>
<accession>A0A370WYH8</accession>
<dbReference type="CDD" id="cd00834">
    <property type="entry name" value="KAS_I_II"/>
    <property type="match status" value="1"/>
</dbReference>
<dbReference type="Pfam" id="PF00109">
    <property type="entry name" value="ketoacyl-synt"/>
    <property type="match status" value="1"/>
</dbReference>
<evidence type="ECO:0000256" key="2">
    <source>
        <dbReference type="ARBA" id="ARBA00005194"/>
    </source>
</evidence>
<keyword evidence="8" id="KW-0812">Transmembrane</keyword>
<keyword evidence="7 14" id="KW-0808">Transferase</keyword>
<evidence type="ECO:0000256" key="9">
    <source>
        <dbReference type="ARBA" id="ARBA00022989"/>
    </source>
</evidence>
<evidence type="ECO:0000256" key="3">
    <source>
        <dbReference type="ARBA" id="ARBA00008467"/>
    </source>
</evidence>
<dbReference type="InterPro" id="IPR000794">
    <property type="entry name" value="Beta-ketoacyl_synthase"/>
</dbReference>
<evidence type="ECO:0000256" key="10">
    <source>
        <dbReference type="ARBA" id="ARBA00023136"/>
    </source>
</evidence>
<comment type="subcellular location">
    <subcellularLocation>
        <location evidence="1">Cell inner membrane</location>
    </subcellularLocation>
</comment>
<protein>
    <recommendedName>
        <fullName evidence="12">Nodulation protein E</fullName>
    </recommendedName>
    <alternativeName>
        <fullName evidence="13">Host-specificity of nodulation protein B</fullName>
    </alternativeName>
</protein>
<sequence>MRRIVITGMGGICALGHNAPDIWQAMSEGRSGIGPIQRLDRNWLRNDVIAAQISDFEPRAYIDEARLALCDPLSQYALVAAGEAIRQSGLDFRHERASRTAVVIGVGAAGEETREALYHKLYVEHATRFHPLGIVRIMSNAPASQISMAHGITGPTFSVSSACASSNHAFAQAAMMIRAGMVDAAVAGGSEACVTVGVVRAWDAMRVLAPDTCRPFSINRRGLVLGEGSAMFVLETLESAQARGATILAELAGIGMSADAGDIAAPSETGAAAAMQAALQDAGMQPDAFDYINAHGTGTAANDSTETRAIHRVFGDHARQLAVSSTKPMHGHALGAAGALEMIAAIGALRHGIVPPTLNYLGPDPVCDLDYVPHEARAMPVRAALNNSFAFGGLNAVVAVRQAP</sequence>
<evidence type="ECO:0000256" key="7">
    <source>
        <dbReference type="ARBA" id="ARBA00022679"/>
    </source>
</evidence>
<dbReference type="GO" id="GO:0005886">
    <property type="term" value="C:plasma membrane"/>
    <property type="evidence" value="ECO:0007669"/>
    <property type="project" value="UniProtKB-SubCell"/>
</dbReference>
<dbReference type="EMBL" id="QRBE01000006">
    <property type="protein sequence ID" value="RDS81224.1"/>
    <property type="molecule type" value="Genomic_DNA"/>
</dbReference>
<dbReference type="GO" id="GO:0006633">
    <property type="term" value="P:fatty acid biosynthetic process"/>
    <property type="evidence" value="ECO:0007669"/>
    <property type="project" value="UniProtKB-UniPathway"/>
</dbReference>
<evidence type="ECO:0000256" key="6">
    <source>
        <dbReference type="ARBA" id="ARBA00022519"/>
    </source>
</evidence>
<name>A0A370WYH8_9GAMM</name>
<evidence type="ECO:0000256" key="1">
    <source>
        <dbReference type="ARBA" id="ARBA00004533"/>
    </source>
</evidence>
<dbReference type="SUPFAM" id="SSF53901">
    <property type="entry name" value="Thiolase-like"/>
    <property type="match status" value="2"/>
</dbReference>
<comment type="similarity">
    <text evidence="3 14">Belongs to the thiolase-like superfamily. Beta-ketoacyl-ACP synthases family.</text>
</comment>
<evidence type="ECO:0000256" key="12">
    <source>
        <dbReference type="ARBA" id="ARBA00039445"/>
    </source>
</evidence>
<dbReference type="PANTHER" id="PTHR11712:SF352">
    <property type="entry name" value="3-OXOACYL-[ACYL-CARRIER-PROTEIN] SYNTHASE"/>
    <property type="match status" value="1"/>
</dbReference>
<dbReference type="InterPro" id="IPR020841">
    <property type="entry name" value="PKS_Beta-ketoAc_synthase_dom"/>
</dbReference>
<comment type="pathway">
    <text evidence="2">Lipid metabolism; fatty acid biosynthesis.</text>
</comment>